<evidence type="ECO:0000313" key="6">
    <source>
        <dbReference type="Proteomes" id="UP000068447"/>
    </source>
</evidence>
<sequence>MNRSGLVVRIALGVGGTAVSVTLLCTFLFYQLTVKQEIKVSTQQAESLFITVKETAASAAYLGEQGTDLAQELVDGLTNNEMVASAHMQFSGLRVSSGTDGTTSATPEIYNIYSIFQPDEKLGELHLYLDQEYIQSRAEDIARGSALAMLFLAFLVTLFVMVAAYYLVTRPLSRIAKTLHNIEPGTEGRLPKADFHQQSELGSLVEDINQLLSKAEHQLKSERQLRAQIEALEKKFRLMFQNSISPIVLADIKGNVMLHNLAFERLLDSLGVTDSTQHGPLLCDLFAAPTAMLNTIVPALKTNNVALGEFKLRTPPDKPGCWVQMVVSNFKSDDASEYQQITLHDISSQHEELKALSRKAQYDPLTELLNRHGLENKLDEKVSKGEPFTLVLFDLNWFKQVNDRYGHSAGDSILRYIAEGIRNTLSQTDTGGRWGGDEFVLIIDGTDRQRVMELCQQLLDFISQPYPLEEFETEVRVGASMGAAMFPHHKSDIKELIALADKAMYVAKGVKSRDKNDEFLIFADDEDPSIT</sequence>
<dbReference type="PROSITE" id="PS50887">
    <property type="entry name" value="GGDEF"/>
    <property type="match status" value="1"/>
</dbReference>
<dbReference type="Pfam" id="PF00990">
    <property type="entry name" value="GGDEF"/>
    <property type="match status" value="1"/>
</dbReference>
<dbReference type="STRING" id="1526571.AT746_10830"/>
<dbReference type="InterPro" id="IPR035965">
    <property type="entry name" value="PAS-like_dom_sf"/>
</dbReference>
<dbReference type="CDD" id="cd01949">
    <property type="entry name" value="GGDEF"/>
    <property type="match status" value="1"/>
</dbReference>
<keyword evidence="1" id="KW-0175">Coiled coil</keyword>
<dbReference type="Gene3D" id="3.30.70.270">
    <property type="match status" value="1"/>
</dbReference>
<evidence type="ECO:0008006" key="7">
    <source>
        <dbReference type="Google" id="ProtNLM"/>
    </source>
</evidence>
<feature type="domain" description="GGDEF" evidence="4">
    <location>
        <begin position="386"/>
        <end position="524"/>
    </location>
</feature>
<organism evidence="5 6">
    <name type="scientific">Lacimicrobium alkaliphilum</name>
    <dbReference type="NCBI Taxonomy" id="1526571"/>
    <lineage>
        <taxon>Bacteria</taxon>
        <taxon>Pseudomonadati</taxon>
        <taxon>Pseudomonadota</taxon>
        <taxon>Gammaproteobacteria</taxon>
        <taxon>Alteromonadales</taxon>
        <taxon>Alteromonadaceae</taxon>
        <taxon>Lacimicrobium</taxon>
    </lineage>
</organism>
<dbReference type="OrthoDB" id="5905478at2"/>
<gene>
    <name evidence="5" type="ORF">AT746_10830</name>
</gene>
<dbReference type="Gene3D" id="3.30.450.20">
    <property type="entry name" value="PAS domain"/>
    <property type="match status" value="1"/>
</dbReference>
<feature type="transmembrane region" description="Helical" evidence="2">
    <location>
        <begin position="6"/>
        <end position="30"/>
    </location>
</feature>
<evidence type="ECO:0000256" key="1">
    <source>
        <dbReference type="SAM" id="Coils"/>
    </source>
</evidence>
<keyword evidence="2" id="KW-1133">Transmembrane helix</keyword>
<dbReference type="SUPFAM" id="SSF55785">
    <property type="entry name" value="PYP-like sensor domain (PAS domain)"/>
    <property type="match status" value="1"/>
</dbReference>
<feature type="domain" description="HAMP" evidence="3">
    <location>
        <begin position="166"/>
        <end position="220"/>
    </location>
</feature>
<protein>
    <recommendedName>
        <fullName evidence="7">Diguanylate cyclase</fullName>
    </recommendedName>
</protein>
<keyword evidence="2" id="KW-0472">Membrane</keyword>
<dbReference type="SUPFAM" id="SSF55073">
    <property type="entry name" value="Nucleotide cyclase"/>
    <property type="match status" value="1"/>
</dbReference>
<feature type="coiled-coil region" evidence="1">
    <location>
        <begin position="205"/>
        <end position="235"/>
    </location>
</feature>
<evidence type="ECO:0000313" key="5">
    <source>
        <dbReference type="EMBL" id="ALS98716.1"/>
    </source>
</evidence>
<dbReference type="NCBIfam" id="TIGR00254">
    <property type="entry name" value="GGDEF"/>
    <property type="match status" value="1"/>
</dbReference>
<dbReference type="Proteomes" id="UP000068447">
    <property type="component" value="Chromosome"/>
</dbReference>
<dbReference type="InterPro" id="IPR043128">
    <property type="entry name" value="Rev_trsase/Diguanyl_cyclase"/>
</dbReference>
<dbReference type="InterPro" id="IPR000160">
    <property type="entry name" value="GGDEF_dom"/>
</dbReference>
<evidence type="ECO:0000259" key="3">
    <source>
        <dbReference type="PROSITE" id="PS50885"/>
    </source>
</evidence>
<dbReference type="EMBL" id="CP013650">
    <property type="protein sequence ID" value="ALS98716.1"/>
    <property type="molecule type" value="Genomic_DNA"/>
</dbReference>
<dbReference type="RefSeq" id="WP_062480204.1">
    <property type="nucleotide sequence ID" value="NZ_CP013650.1"/>
</dbReference>
<keyword evidence="6" id="KW-1185">Reference proteome</keyword>
<dbReference type="GO" id="GO:0016020">
    <property type="term" value="C:membrane"/>
    <property type="evidence" value="ECO:0007669"/>
    <property type="project" value="InterPro"/>
</dbReference>
<dbReference type="PROSITE" id="PS50885">
    <property type="entry name" value="HAMP"/>
    <property type="match status" value="1"/>
</dbReference>
<reference evidence="5 6" key="1">
    <citation type="submission" date="2015-12" db="EMBL/GenBank/DDBJ databases">
        <title>Complete genome of Lacimicrobium alkaliphilum KCTC 32984.</title>
        <authorList>
            <person name="Kim S.-G."/>
            <person name="Lee Y.-J."/>
        </authorList>
    </citation>
    <scope>NUCLEOTIDE SEQUENCE [LARGE SCALE GENOMIC DNA]</scope>
    <source>
        <strain evidence="5 6">YelD216</strain>
    </source>
</reference>
<dbReference type="InterPro" id="IPR052155">
    <property type="entry name" value="Biofilm_reg_signaling"/>
</dbReference>
<dbReference type="AlphaFoldDB" id="A0A0U2ZK60"/>
<name>A0A0U2ZK60_9ALTE</name>
<dbReference type="InterPro" id="IPR029787">
    <property type="entry name" value="Nucleotide_cyclase"/>
</dbReference>
<dbReference type="PANTHER" id="PTHR44757">
    <property type="entry name" value="DIGUANYLATE CYCLASE DGCP"/>
    <property type="match status" value="1"/>
</dbReference>
<dbReference type="SMART" id="SM00267">
    <property type="entry name" value="GGDEF"/>
    <property type="match status" value="1"/>
</dbReference>
<evidence type="ECO:0000259" key="4">
    <source>
        <dbReference type="PROSITE" id="PS50887"/>
    </source>
</evidence>
<feature type="transmembrane region" description="Helical" evidence="2">
    <location>
        <begin position="146"/>
        <end position="168"/>
    </location>
</feature>
<dbReference type="InterPro" id="IPR003660">
    <property type="entry name" value="HAMP_dom"/>
</dbReference>
<keyword evidence="2" id="KW-0812">Transmembrane</keyword>
<dbReference type="GO" id="GO:0007165">
    <property type="term" value="P:signal transduction"/>
    <property type="evidence" value="ECO:0007669"/>
    <property type="project" value="InterPro"/>
</dbReference>
<dbReference type="KEGG" id="lal:AT746_10830"/>
<evidence type="ECO:0000256" key="2">
    <source>
        <dbReference type="SAM" id="Phobius"/>
    </source>
</evidence>
<accession>A0A0U2ZK60</accession>
<dbReference type="PANTHER" id="PTHR44757:SF2">
    <property type="entry name" value="BIOFILM ARCHITECTURE MAINTENANCE PROTEIN MBAA"/>
    <property type="match status" value="1"/>
</dbReference>
<proteinExistence type="predicted"/>